<evidence type="ECO:0000259" key="3">
    <source>
        <dbReference type="PROSITE" id="PS50893"/>
    </source>
</evidence>
<dbReference type="EMBL" id="CAAHFH010000002">
    <property type="protein sequence ID" value="VGO22422.1"/>
    <property type="molecule type" value="Genomic_DNA"/>
</dbReference>
<dbReference type="SUPFAM" id="SSF52540">
    <property type="entry name" value="P-loop containing nucleoside triphosphate hydrolases"/>
    <property type="match status" value="1"/>
</dbReference>
<evidence type="ECO:0000313" key="5">
    <source>
        <dbReference type="Proteomes" id="UP000346198"/>
    </source>
</evidence>
<dbReference type="PANTHER" id="PTHR43514:SF4">
    <property type="entry name" value="ABC TRANSPORTER I FAMILY MEMBER 10"/>
    <property type="match status" value="1"/>
</dbReference>
<organism evidence="4 5">
    <name type="scientific">Pontiella sulfatireligans</name>
    <dbReference type="NCBI Taxonomy" id="2750658"/>
    <lineage>
        <taxon>Bacteria</taxon>
        <taxon>Pseudomonadati</taxon>
        <taxon>Kiritimatiellota</taxon>
        <taxon>Kiritimatiellia</taxon>
        <taxon>Kiritimatiellales</taxon>
        <taxon>Pontiellaceae</taxon>
        <taxon>Pontiella</taxon>
    </lineage>
</organism>
<dbReference type="PROSITE" id="PS50893">
    <property type="entry name" value="ABC_TRANSPORTER_2"/>
    <property type="match status" value="1"/>
</dbReference>
<reference evidence="4 5" key="1">
    <citation type="submission" date="2019-04" db="EMBL/GenBank/DDBJ databases">
        <authorList>
            <person name="Van Vliet M D."/>
        </authorList>
    </citation>
    <scope>NUCLEOTIDE SEQUENCE [LARGE SCALE GENOMIC DNA]</scope>
    <source>
        <strain evidence="4 5">F21</strain>
    </source>
</reference>
<dbReference type="PANTHER" id="PTHR43514">
    <property type="entry name" value="ABC TRANSPORTER I FAMILY MEMBER 10"/>
    <property type="match status" value="1"/>
</dbReference>
<gene>
    <name evidence="4" type="primary">cysA</name>
    <name evidence="4" type="ORF">SCARR_04505</name>
</gene>
<accession>A0A6C2UQ50</accession>
<dbReference type="Gene3D" id="3.40.50.300">
    <property type="entry name" value="P-loop containing nucleotide triphosphate hydrolases"/>
    <property type="match status" value="1"/>
</dbReference>
<proteinExistence type="predicted"/>
<dbReference type="GO" id="GO:0140359">
    <property type="term" value="F:ABC-type transporter activity"/>
    <property type="evidence" value="ECO:0007669"/>
    <property type="project" value="InterPro"/>
</dbReference>
<dbReference type="InterPro" id="IPR011868">
    <property type="entry name" value="ModC_ABC_ATP-bd"/>
</dbReference>
<dbReference type="AlphaFoldDB" id="A0A6C2UQ50"/>
<feature type="domain" description="ABC transporter" evidence="3">
    <location>
        <begin position="1"/>
        <end position="232"/>
    </location>
</feature>
<dbReference type="InterPro" id="IPR027417">
    <property type="entry name" value="P-loop_NTPase"/>
</dbReference>
<dbReference type="GO" id="GO:0015098">
    <property type="term" value="F:molybdate ion transmembrane transporter activity"/>
    <property type="evidence" value="ECO:0007669"/>
    <property type="project" value="InterPro"/>
</dbReference>
<keyword evidence="5" id="KW-1185">Reference proteome</keyword>
<dbReference type="InterPro" id="IPR017871">
    <property type="entry name" value="ABC_transporter-like_CS"/>
</dbReference>
<dbReference type="Pfam" id="PF00005">
    <property type="entry name" value="ABC_tran"/>
    <property type="match status" value="1"/>
</dbReference>
<dbReference type="Proteomes" id="UP000346198">
    <property type="component" value="Unassembled WGS sequence"/>
</dbReference>
<keyword evidence="1" id="KW-0547">Nucleotide-binding</keyword>
<evidence type="ECO:0000256" key="2">
    <source>
        <dbReference type="ARBA" id="ARBA00022840"/>
    </source>
</evidence>
<dbReference type="InterPro" id="IPR050334">
    <property type="entry name" value="Molybdenum_import_ModC"/>
</dbReference>
<keyword evidence="2 4" id="KW-0067">ATP-binding</keyword>
<protein>
    <submittedName>
        <fullName evidence="4">Sulfate/thiosulfate import ATP-binding protein CysA</fullName>
    </submittedName>
</protein>
<evidence type="ECO:0000256" key="1">
    <source>
        <dbReference type="ARBA" id="ARBA00022741"/>
    </source>
</evidence>
<dbReference type="PROSITE" id="PS00211">
    <property type="entry name" value="ABC_TRANSPORTER_1"/>
    <property type="match status" value="1"/>
</dbReference>
<sequence length="259" mass="29354">MRLDIDILHRQGDFVLDAKLLIEESATGVFGHSGSGKSTLLRCIAGLIKPSIGRIELDGETLFDSDRRIWVPPHKRRIGVVFQEPRLFPHWTVRKNLIAGKSRRNIKPPCSEAQVVDLLRIEPLLDRSVRELSGGEKQRVSLARTLLAYPRLMLMDEPLSALDSFLKSRILPFLDRIHRELDIPTLMVSHELTELLHLSDQLVLMKGGNIVSHGTLSDVVKHDEMAELIQEKDLNHIIGHQLRGRVINDPNHHECSLSN</sequence>
<dbReference type="SMART" id="SM00382">
    <property type="entry name" value="AAA"/>
    <property type="match status" value="1"/>
</dbReference>
<dbReference type="InterPro" id="IPR003439">
    <property type="entry name" value="ABC_transporter-like_ATP-bd"/>
</dbReference>
<dbReference type="InterPro" id="IPR003593">
    <property type="entry name" value="AAA+_ATPase"/>
</dbReference>
<evidence type="ECO:0000313" key="4">
    <source>
        <dbReference type="EMBL" id="VGO22422.1"/>
    </source>
</evidence>
<dbReference type="GO" id="GO:0005524">
    <property type="term" value="F:ATP binding"/>
    <property type="evidence" value="ECO:0007669"/>
    <property type="project" value="UniProtKB-KW"/>
</dbReference>
<dbReference type="RefSeq" id="WP_136063805.1">
    <property type="nucleotide sequence ID" value="NZ_CAAHFH010000002.1"/>
</dbReference>
<dbReference type="GO" id="GO:0016887">
    <property type="term" value="F:ATP hydrolysis activity"/>
    <property type="evidence" value="ECO:0007669"/>
    <property type="project" value="InterPro"/>
</dbReference>
<name>A0A6C2UQ50_9BACT</name>
<dbReference type="NCBIfam" id="TIGR02142">
    <property type="entry name" value="modC_ABC"/>
    <property type="match status" value="1"/>
</dbReference>
<dbReference type="GO" id="GO:0016020">
    <property type="term" value="C:membrane"/>
    <property type="evidence" value="ECO:0007669"/>
    <property type="project" value="InterPro"/>
</dbReference>